<accession>A0A7W4YWL4</accession>
<keyword evidence="3" id="KW-1185">Reference proteome</keyword>
<dbReference type="Pfam" id="PF00353">
    <property type="entry name" value="HemolysinCabind"/>
    <property type="match status" value="1"/>
</dbReference>
<dbReference type="Gene3D" id="2.60.40.2810">
    <property type="match status" value="1"/>
</dbReference>
<name>A0A7W4YWL4_9HYPH</name>
<evidence type="ECO:0000259" key="1">
    <source>
        <dbReference type="PROSITE" id="PS50268"/>
    </source>
</evidence>
<dbReference type="AlphaFoldDB" id="A0A7W4YWL4"/>
<dbReference type="InterPro" id="IPR015919">
    <property type="entry name" value="Cadherin-like_sf"/>
</dbReference>
<dbReference type="RefSeq" id="WP_183450801.1">
    <property type="nucleotide sequence ID" value="NZ_JACHWB010000003.1"/>
</dbReference>
<evidence type="ECO:0000313" key="2">
    <source>
        <dbReference type="EMBL" id="MBB3019580.1"/>
    </source>
</evidence>
<dbReference type="InterPro" id="IPR011049">
    <property type="entry name" value="Serralysin-like_metalloprot_C"/>
</dbReference>
<dbReference type="GO" id="GO:0007156">
    <property type="term" value="P:homophilic cell adhesion via plasma membrane adhesion molecules"/>
    <property type="evidence" value="ECO:0007669"/>
    <property type="project" value="InterPro"/>
</dbReference>
<feature type="domain" description="Cadherin" evidence="1">
    <location>
        <begin position="693"/>
        <end position="792"/>
    </location>
</feature>
<dbReference type="Gene3D" id="2.150.10.10">
    <property type="entry name" value="Serralysin-like metalloprotease, C-terminal"/>
    <property type="match status" value="1"/>
</dbReference>
<dbReference type="PROSITE" id="PS50268">
    <property type="entry name" value="CADHERIN_2"/>
    <property type="match status" value="1"/>
</dbReference>
<dbReference type="EMBL" id="JACHWB010000003">
    <property type="protein sequence ID" value="MBB3019580.1"/>
    <property type="molecule type" value="Genomic_DNA"/>
</dbReference>
<gene>
    <name evidence="2" type="ORF">FHR70_002645</name>
</gene>
<dbReference type="InterPro" id="IPR002126">
    <property type="entry name" value="Cadherin-like_dom"/>
</dbReference>
<dbReference type="SUPFAM" id="SSF49313">
    <property type="entry name" value="Cadherin-like"/>
    <property type="match status" value="2"/>
</dbReference>
<dbReference type="InterPro" id="IPR018511">
    <property type="entry name" value="Hemolysin-typ_Ca-bd_CS"/>
</dbReference>
<protein>
    <submittedName>
        <fullName evidence="2">VCBS repeat-containing protein</fullName>
    </submittedName>
</protein>
<reference evidence="2 3" key="1">
    <citation type="submission" date="2020-08" db="EMBL/GenBank/DDBJ databases">
        <title>The Agave Microbiome: Exploring the role of microbial communities in plant adaptations to desert environments.</title>
        <authorList>
            <person name="Partida-Martinez L.P."/>
        </authorList>
    </citation>
    <scope>NUCLEOTIDE SEQUENCE [LARGE SCALE GENOMIC DNA]</scope>
    <source>
        <strain evidence="2 3">AT3.9</strain>
    </source>
</reference>
<sequence length="938" mass="100180">MSETIISAFNDATTADEMLAAIKAHYVAVLDDASKDEFEFIPDGSGRQKAVADGVLEIKQFFGAFTEETLAAALDHQVSVEYNKYVLIQDVDAARTADDVAAALAEHVAIVNQQRQALIAEWGAITGNEAVANRVAELKADQYTIVLKVLAERLDDADGAEFLAELGTQFTTTRADGHIYGVYGLVDALDKAADAIDPVYAFNSATTASEILAAIATHAAYLLDDNSQAEYAYIPSSSGRQTAVADGILEIKKFFGEFASETDLIKAVDHQVSVEYNKQVFIDDINAARGENAAADLAEILLAQVDTLTGQRQTLIAEWGAVQDNAPLAARVAELKADPYTIILKALDARLDDADAAAFIAELTAKFVTDRGDASYFGVWTLLNELDKAGDAVDPVYAFNSAATTDDMVTAIKANYVALLDDAREDEFEFIPDGSGRQKAVANGVLEIKKYFGEFASEADLIEALDHQVSVEYNKYVFIQAIDNADDAAGIAEALVDYVEILNEQRQALIAEWGAVTGNAPLAARVAELRADTYTKALKAVADRLANEDFVAELAESLFEARGDGRFNSVVTITNLMADGVEAINVDPTAPGSKTITINEDTSATAVDIGAEDLDGDDLTYSVKDNAKPQKGTVTFDQANGTFTYKPAANVNGADTFTIVVSDGHGGTVEQKVTVNINPVNDTPWNIDLSGNQIVENSKAGTEVGKLTGSDYDGDALTFTLLDSAGGRFVIDENGSLRVANDYALDFEKATSHTVKVQVKDTAGTTYEESFTVGVTDDTSENVTGTATADVLKGGAGKDVFNGGLGNDKLAGGLGNDTLTGGKGRDIFVFDSKLGTSTTDRKVNFDTIKDFSVKDDSIYLDNAIFKKLGSGTEAKPKQLSKSFFTIGDKAKDKNDYVIYNNKTGVLSYDADGSGKGKAIEIAQLSKKLAMTYKDFFVI</sequence>
<dbReference type="InterPro" id="IPR001343">
    <property type="entry name" value="Hemolysn_Ca-bd"/>
</dbReference>
<dbReference type="SUPFAM" id="SSF51120">
    <property type="entry name" value="beta-Roll"/>
    <property type="match status" value="1"/>
</dbReference>
<dbReference type="GO" id="GO:0016020">
    <property type="term" value="C:membrane"/>
    <property type="evidence" value="ECO:0007669"/>
    <property type="project" value="InterPro"/>
</dbReference>
<dbReference type="Pfam" id="PF17963">
    <property type="entry name" value="Big_9"/>
    <property type="match status" value="1"/>
</dbReference>
<dbReference type="PRINTS" id="PR00313">
    <property type="entry name" value="CABNDNGRPT"/>
</dbReference>
<dbReference type="PROSITE" id="PS00330">
    <property type="entry name" value="HEMOLYSIN_CALCIUM"/>
    <property type="match status" value="1"/>
</dbReference>
<proteinExistence type="predicted"/>
<comment type="caution">
    <text evidence="2">The sequence shown here is derived from an EMBL/GenBank/DDBJ whole genome shotgun (WGS) entry which is preliminary data.</text>
</comment>
<organism evidence="2 3">
    <name type="scientific">Microvirga lupini</name>
    <dbReference type="NCBI Taxonomy" id="420324"/>
    <lineage>
        <taxon>Bacteria</taxon>
        <taxon>Pseudomonadati</taxon>
        <taxon>Pseudomonadota</taxon>
        <taxon>Alphaproteobacteria</taxon>
        <taxon>Hyphomicrobiales</taxon>
        <taxon>Methylobacteriaceae</taxon>
        <taxon>Microvirga</taxon>
    </lineage>
</organism>
<evidence type="ECO:0000313" key="3">
    <source>
        <dbReference type="Proteomes" id="UP000532010"/>
    </source>
</evidence>
<dbReference type="GO" id="GO:0005509">
    <property type="term" value="F:calcium ion binding"/>
    <property type="evidence" value="ECO:0007669"/>
    <property type="project" value="InterPro"/>
</dbReference>
<dbReference type="Proteomes" id="UP000532010">
    <property type="component" value="Unassembled WGS sequence"/>
</dbReference>